<organism evidence="1 2">
    <name type="scientific">Pseudomonas imrae</name>
    <dbReference type="NCBI Taxonomy" id="2992837"/>
    <lineage>
        <taxon>Bacteria</taxon>
        <taxon>Pseudomonadati</taxon>
        <taxon>Pseudomonadota</taxon>
        <taxon>Gammaproteobacteria</taxon>
        <taxon>Pseudomonadales</taxon>
        <taxon>Pseudomonadaceae</taxon>
        <taxon>Pseudomonas</taxon>
    </lineage>
</organism>
<proteinExistence type="predicted"/>
<evidence type="ECO:0000313" key="1">
    <source>
        <dbReference type="EMBL" id="MFO2478002.1"/>
    </source>
</evidence>
<comment type="caution">
    <text evidence="1">The sequence shown here is derived from an EMBL/GenBank/DDBJ whole genome shotgun (WGS) entry which is preliminary data.</text>
</comment>
<keyword evidence="2" id="KW-1185">Reference proteome</keyword>
<accession>A0ACC7PDC3</accession>
<name>A0ACC7PDC3_9PSED</name>
<keyword evidence="1" id="KW-0560">Oxidoreductase</keyword>
<gene>
    <name evidence="1" type="primary">lhgO</name>
    <name evidence="1" type="ORF">OOJ96_11335</name>
</gene>
<dbReference type="EC" id="1.1.3.-" evidence="1"/>
<reference evidence="1" key="1">
    <citation type="submission" date="2022-11" db="EMBL/GenBank/DDBJ databases">
        <title>Draft genome sequences of strains of Pseudomonas imrae sp. nov.</title>
        <authorList>
            <person name="Salva Serra F."/>
            <person name="Nimje P."/>
            <person name="Moore E.R.B."/>
            <person name="Marathe N.P."/>
        </authorList>
    </citation>
    <scope>NUCLEOTIDE SEQUENCE</scope>
    <source>
        <strain evidence="1">15FMM2</strain>
    </source>
</reference>
<dbReference type="Proteomes" id="UP001637618">
    <property type="component" value="Unassembled WGS sequence"/>
</dbReference>
<evidence type="ECO:0000313" key="2">
    <source>
        <dbReference type="Proteomes" id="UP001637618"/>
    </source>
</evidence>
<protein>
    <submittedName>
        <fullName evidence="1">L-2-hydroxyglutarate oxidase</fullName>
        <ecNumber evidence="1">1.1.3.-</ecNumber>
    </submittedName>
</protein>
<dbReference type="EMBL" id="JAPEQY010000007">
    <property type="protein sequence ID" value="MFO2478002.1"/>
    <property type="molecule type" value="Genomic_DNA"/>
</dbReference>
<sequence>MIYDFCIIGGGIVGLATAMELLKRQPGASLVILEKEALLAKHQTGHNSGVIHAGIYYAPGSLKADLCKRGAAATKQFCSEHGIAFQVCGKVLVASTPLEMQRMEALYARSQLNGMQVERLDADQLRAREPNIVGMGGLFLDATGIVDYRQVCETMARVIRSGGGEIRLEQTVSAIEEDTDKVSISTHQSTWQARHLVVCAGLQSDRLATLAGIDIDHQIIPFRGEYFRLPATKNNIVNHLIYPIPDPELPFLGVHLTRMIDGSVTVGPNAVLGLGRENYKKFSVNWKDVAEYARFPGFWKTIWQNLGSGSVEMKNSLFKSGYLEQCRKYCPSLQIDDLLPYEAGIRAQAVMRDGTLVHDFLFAQTPRMLHVCNAPSPAATSAIPIGEMIAERMFKPN</sequence>